<dbReference type="Gene3D" id="1.25.10.10">
    <property type="entry name" value="Leucine-rich Repeat Variant"/>
    <property type="match status" value="1"/>
</dbReference>
<accession>A0A1Z5JS46</accession>
<evidence type="ECO:0000259" key="2">
    <source>
        <dbReference type="Pfam" id="PF08389"/>
    </source>
</evidence>
<dbReference type="PANTHER" id="PTHR11223:SF3">
    <property type="entry name" value="EXPORTIN-5"/>
    <property type="match status" value="1"/>
</dbReference>
<reference evidence="4 5" key="1">
    <citation type="journal article" date="2015" name="Plant Cell">
        <title>Oil accumulation by the oleaginous diatom Fistulifera solaris as revealed by the genome and transcriptome.</title>
        <authorList>
            <person name="Tanaka T."/>
            <person name="Maeda Y."/>
            <person name="Veluchamy A."/>
            <person name="Tanaka M."/>
            <person name="Abida H."/>
            <person name="Marechal E."/>
            <person name="Bowler C."/>
            <person name="Muto M."/>
            <person name="Sunaga Y."/>
            <person name="Tanaka M."/>
            <person name="Yoshino T."/>
            <person name="Taniguchi T."/>
            <person name="Fukuda Y."/>
            <person name="Nemoto M."/>
            <person name="Matsumoto M."/>
            <person name="Wong P.S."/>
            <person name="Aburatani S."/>
            <person name="Fujibuchi W."/>
        </authorList>
    </citation>
    <scope>NUCLEOTIDE SEQUENCE [LARGE SCALE GENOMIC DNA]</scope>
    <source>
        <strain evidence="4 5">JPCC DA0580</strain>
    </source>
</reference>
<dbReference type="InterPro" id="IPR011989">
    <property type="entry name" value="ARM-like"/>
</dbReference>
<dbReference type="Proteomes" id="UP000198406">
    <property type="component" value="Unassembled WGS sequence"/>
</dbReference>
<organism evidence="4 5">
    <name type="scientific">Fistulifera solaris</name>
    <name type="common">Oleaginous diatom</name>
    <dbReference type="NCBI Taxonomy" id="1519565"/>
    <lineage>
        <taxon>Eukaryota</taxon>
        <taxon>Sar</taxon>
        <taxon>Stramenopiles</taxon>
        <taxon>Ochrophyta</taxon>
        <taxon>Bacillariophyta</taxon>
        <taxon>Bacillariophyceae</taxon>
        <taxon>Bacillariophycidae</taxon>
        <taxon>Naviculales</taxon>
        <taxon>Naviculaceae</taxon>
        <taxon>Fistulifera</taxon>
    </lineage>
</organism>
<feature type="domain" description="Exportin-1/Importin-beta-like" evidence="2">
    <location>
        <begin position="128"/>
        <end position="315"/>
    </location>
</feature>
<feature type="domain" description="Exportin-5 C-terminal" evidence="3">
    <location>
        <begin position="390"/>
        <end position="1301"/>
    </location>
</feature>
<keyword evidence="5" id="KW-1185">Reference proteome</keyword>
<protein>
    <submittedName>
        <fullName evidence="4">Uncharacterized protein</fullName>
    </submittedName>
</protein>
<dbReference type="EMBL" id="BDSP01000111">
    <property type="protein sequence ID" value="GAX16853.1"/>
    <property type="molecule type" value="Genomic_DNA"/>
</dbReference>
<name>A0A1Z5JS46_FISSO</name>
<dbReference type="SUPFAM" id="SSF48371">
    <property type="entry name" value="ARM repeat"/>
    <property type="match status" value="1"/>
</dbReference>
<dbReference type="PANTHER" id="PTHR11223">
    <property type="entry name" value="EXPORTIN 1/5"/>
    <property type="match status" value="1"/>
</dbReference>
<dbReference type="GO" id="GO:0006611">
    <property type="term" value="P:protein export from nucleus"/>
    <property type="evidence" value="ECO:0007669"/>
    <property type="project" value="InterPro"/>
</dbReference>
<dbReference type="InterPro" id="IPR016024">
    <property type="entry name" value="ARM-type_fold"/>
</dbReference>
<dbReference type="InParanoid" id="A0A1Z5JS46"/>
<dbReference type="GO" id="GO:0005049">
    <property type="term" value="F:nuclear export signal receptor activity"/>
    <property type="evidence" value="ECO:0007669"/>
    <property type="project" value="InterPro"/>
</dbReference>
<dbReference type="GO" id="GO:0042565">
    <property type="term" value="C:RNA nuclear export complex"/>
    <property type="evidence" value="ECO:0007669"/>
    <property type="project" value="TreeGrafter"/>
</dbReference>
<dbReference type="OrthoDB" id="2215036at2759"/>
<dbReference type="Pfam" id="PF19273">
    <property type="entry name" value="Exportin-5"/>
    <property type="match status" value="1"/>
</dbReference>
<dbReference type="InterPro" id="IPR045065">
    <property type="entry name" value="XPO1/5"/>
</dbReference>
<comment type="caution">
    <text evidence="4">The sequence shown here is derived from an EMBL/GenBank/DDBJ whole genome shotgun (WGS) entry which is preliminary data.</text>
</comment>
<dbReference type="GO" id="GO:0005634">
    <property type="term" value="C:nucleus"/>
    <property type="evidence" value="ECO:0007669"/>
    <property type="project" value="TreeGrafter"/>
</dbReference>
<feature type="compositionally biased region" description="Polar residues" evidence="1">
    <location>
        <begin position="1177"/>
        <end position="1191"/>
    </location>
</feature>
<feature type="region of interest" description="Disordered" evidence="1">
    <location>
        <begin position="1171"/>
        <end position="1191"/>
    </location>
</feature>
<dbReference type="InterPro" id="IPR045478">
    <property type="entry name" value="Exportin-5_C"/>
</dbReference>
<sequence>MDPNQEQTVLRAIAVSSLYTSAFSAADRQSAFTILEEFKKYEGRIAVCVAWIQSELHVYEGSDITVATKLLALELLASFLQEKKAGSYSYSSLSEQDRTALRQAVLKSARLLCIQSQQPGDSGQTRILGRKIALIIESIAIRDFPQRWTTFISDIFAPYSQGGLWYDEASPESGRNAGIKICLECLQLLAEDCTDSDFNAKVPTTRRNDVLKGLNEVVGSFLPLLYQLLEHYVFLQQSQTSLYEMHKYLITQNRTIHTLSEDEAASYKREKNRAEDLALLIADTLLLLQKFCFSMPFSWIIGGSPDFVLPLFHLFREPTAEIQVKAIDCLDQLITRGKLETHQWIDLLEKLPAVVQEANRAFSMVEEFRRSELAAEGDTTRQYDSLTDQLGFHKALSRLLSNHLSSYVTYITSSKSILDQSGTEYDIFHTFTLLTVEMLRHPSGKVCCEQLHTWTTLFRDPQIAQSRLLAPYLQNIILSFMNHMSRIRWEDVENEAHPYTQLLEASFEDSDGYDAWLSDFRSRASAVFKHAGAVEPCIVAQSLAARMKSLLQSHANGEPLNFLDASNGQVTQLSDAVIQFEGIALPMENFLSGLPSWSMDDNAKQSLNQKDHKTRLELRAGTKAALAELAHSVVTWNPAHLWLRFRRTYLLEPLRFVWKYDPSTLLQAVESLIGYLGLKDEWTGTDVQPGKGLSPETTGLKKRSGSALVSIAKVVPQHLVPWLAQLSNATSSLLTMDGLIPLNQTHLFEFLSCVATAVDDHRARSNFIGGVLSTAIESLEAPDIQRWVSSVPYLLECLGVADIASNPAAATDPGTVQRITQNYYRVFTPLNQLLSVGKRCQEATRKKRSQLNPIDGSIMNISTYSEFTFRDEGPMSINDLAVDDPFVPLWPRILPVLLQIYQVILAVWRPEQQSVLLRNPYQRYLFAISEDEAFLSKNHDAQSGGVFGEGGTAGSVVTGASRRDVNLVPKWSGWLNELRNTCFQLLGLLCTQKVLFAPEISHLYPRLVTLLTEPSSLRSMEHRHFNQFMKHVVTFILTCTPSTLYKTHIEPIMSPIFDHIRFRLEKTWDPILNANASNAVGDSLSPRKALSTPDCDRAAVLASQDSEIWYTWYYGHAGLFVGELDGVTSEAAVEKSVVELSRTFSDVMQVALALKGDWALVLANLAREEQSSKKSDTSPQNVDTVNANGTTRTEHEVYEDARKLRRIKGLCHFLFLESEPIANNLTLSIIQCLGYPDAYTCRRVTKICHRILEATAWSPHYVQLLGQQMFSQAVKNVVTEPKWMVGIEWDMMNVIRDIYCRMVLGQTLQFGGQGPALQQNMSGPSTFEQAKTVDDPLHGGGIQVTPCALPRQILSCLPGVSPGVITEFEQNMSTKRSAKDQKEFVRELLRMIADSLSDANANSVNWGAAAGMFDRAGKDESLLHLKTRTPTIPNLPEKLVTYSDAQKANQRAASQHDGLYNPGVL</sequence>
<dbReference type="Pfam" id="PF08389">
    <property type="entry name" value="Xpo1"/>
    <property type="match status" value="1"/>
</dbReference>
<evidence type="ECO:0000259" key="3">
    <source>
        <dbReference type="Pfam" id="PF19273"/>
    </source>
</evidence>
<gene>
    <name evidence="4" type="ORF">FisN_5Hh226</name>
</gene>
<evidence type="ECO:0000313" key="5">
    <source>
        <dbReference type="Proteomes" id="UP000198406"/>
    </source>
</evidence>
<dbReference type="InterPro" id="IPR013598">
    <property type="entry name" value="Exportin-1/Importin-b-like"/>
</dbReference>
<dbReference type="GO" id="GO:0003723">
    <property type="term" value="F:RNA binding"/>
    <property type="evidence" value="ECO:0007669"/>
    <property type="project" value="TreeGrafter"/>
</dbReference>
<dbReference type="GO" id="GO:0006405">
    <property type="term" value="P:RNA export from nucleus"/>
    <property type="evidence" value="ECO:0007669"/>
    <property type="project" value="TreeGrafter"/>
</dbReference>
<evidence type="ECO:0000256" key="1">
    <source>
        <dbReference type="SAM" id="MobiDB-lite"/>
    </source>
</evidence>
<proteinExistence type="predicted"/>
<dbReference type="GO" id="GO:0005737">
    <property type="term" value="C:cytoplasm"/>
    <property type="evidence" value="ECO:0007669"/>
    <property type="project" value="TreeGrafter"/>
</dbReference>
<evidence type="ECO:0000313" key="4">
    <source>
        <dbReference type="EMBL" id="GAX16853.1"/>
    </source>
</evidence>